<comment type="catalytic activity">
    <reaction evidence="3">
        <text>Endohydrolysis of (1-&gt;4)-alpha-D-glucosidic linkages in polysaccharides containing three or more (1-&gt;4)-alpha-linked D-glucose units.</text>
        <dbReference type="EC" id="3.2.1.1"/>
    </reaction>
</comment>
<evidence type="ECO:0000313" key="6">
    <source>
        <dbReference type="Proteomes" id="UP000178425"/>
    </source>
</evidence>
<dbReference type="Gene3D" id="3.90.400.10">
    <property type="entry name" value="Oligo-1,6-glucosidase, Domain 2"/>
    <property type="match status" value="1"/>
</dbReference>
<dbReference type="PANTHER" id="PTHR10357">
    <property type="entry name" value="ALPHA-AMYLASE FAMILY MEMBER"/>
    <property type="match status" value="1"/>
</dbReference>
<dbReference type="GO" id="GO:0004556">
    <property type="term" value="F:alpha-amylase activity"/>
    <property type="evidence" value="ECO:0007669"/>
    <property type="project" value="UniProtKB-UniRule"/>
</dbReference>
<dbReference type="AlphaFoldDB" id="A0A1F5WVV0"/>
<protein>
    <recommendedName>
        <fullName evidence="3">Alpha-amylase</fullName>
        <ecNumber evidence="3">3.2.1.1</ecNumber>
    </recommendedName>
</protein>
<evidence type="ECO:0000256" key="2">
    <source>
        <dbReference type="RuleBase" id="RU003615"/>
    </source>
</evidence>
<organism evidence="5 6">
    <name type="scientific">Candidatus Giovannonibacteria bacterium RIFCSPHIGHO2_02_43_13</name>
    <dbReference type="NCBI Taxonomy" id="1798330"/>
    <lineage>
        <taxon>Bacteria</taxon>
        <taxon>Candidatus Giovannoniibacteriota</taxon>
    </lineage>
</organism>
<proteinExistence type="inferred from homology"/>
<evidence type="ECO:0000313" key="5">
    <source>
        <dbReference type="EMBL" id="OGF79441.1"/>
    </source>
</evidence>
<name>A0A1F5WVV0_9BACT</name>
<dbReference type="InterPro" id="IPR006047">
    <property type="entry name" value="GH13_cat_dom"/>
</dbReference>
<accession>A0A1F5WVV0</accession>
<keyword evidence="3" id="KW-0326">Glycosidase</keyword>
<evidence type="ECO:0000259" key="4">
    <source>
        <dbReference type="SMART" id="SM00642"/>
    </source>
</evidence>
<dbReference type="Pfam" id="PF00128">
    <property type="entry name" value="Alpha-amylase"/>
    <property type="match status" value="1"/>
</dbReference>
<dbReference type="InterPro" id="IPR045857">
    <property type="entry name" value="O16G_dom_2"/>
</dbReference>
<dbReference type="GO" id="GO:0043169">
    <property type="term" value="F:cation binding"/>
    <property type="evidence" value="ECO:0007669"/>
    <property type="project" value="InterPro"/>
</dbReference>
<dbReference type="EMBL" id="MFHI01000002">
    <property type="protein sequence ID" value="OGF79441.1"/>
    <property type="molecule type" value="Genomic_DNA"/>
</dbReference>
<dbReference type="SMART" id="SM00642">
    <property type="entry name" value="Aamy"/>
    <property type="match status" value="1"/>
</dbReference>
<evidence type="ECO:0000256" key="3">
    <source>
        <dbReference type="RuleBase" id="RU361134"/>
    </source>
</evidence>
<keyword evidence="3" id="KW-0119">Carbohydrate metabolism</keyword>
<dbReference type="Proteomes" id="UP000178425">
    <property type="component" value="Unassembled WGS sequence"/>
</dbReference>
<sequence length="416" mass="47661">MWWKEAVIYELYVDKFAGNFPGLADKLDYLKDLGVNCLHILPHYPSPMVDDGYDVSDYKGVRPELGTLDDFKKFTEHAHALGIKIIVDLVLNHASTMHPLFIEASNKESDAKKIFLWSKTGTEFHDAINCFSKAKPKNWIWHSVSGEYYFSTFYPEQADFNWKNQKVFDFFLDVIDFWVGMGADGFRIDAASHIAKKEGTNCKGLPEAHEILMKLRARVDKNYLGVILLAEVHDSIIKMKEYFNKGAECHLAYNFYLNEKIFLSFVRNDQAIFYEALKECAKIPSNSAWANFLRNHDDISLVGLSPSESKEVMDGLDFQSKYRFESYIAMRLATIFNGDKDQIVKAFRMLFEADGAKIIYYGDEIGMENVDIEAGIDTRRGVRGKFDWELANKEINDPSSLFSCVKSIIKEHAPGK</sequence>
<dbReference type="EC" id="3.2.1.1" evidence="3"/>
<dbReference type="PANTHER" id="PTHR10357:SF219">
    <property type="entry name" value="MALTOSE ALPHA-D-GLUCOSYLTRANSFERASE"/>
    <property type="match status" value="1"/>
</dbReference>
<feature type="domain" description="Glycosyl hydrolase family 13 catalytic" evidence="4">
    <location>
        <begin position="10"/>
        <end position="383"/>
    </location>
</feature>
<dbReference type="SUPFAM" id="SSF51445">
    <property type="entry name" value="(Trans)glycosidases"/>
    <property type="match status" value="1"/>
</dbReference>
<dbReference type="PRINTS" id="PR00110">
    <property type="entry name" value="ALPHAAMYLASE"/>
</dbReference>
<dbReference type="GO" id="GO:0005975">
    <property type="term" value="P:carbohydrate metabolic process"/>
    <property type="evidence" value="ECO:0007669"/>
    <property type="project" value="InterPro"/>
</dbReference>
<keyword evidence="3" id="KW-0378">Hydrolase</keyword>
<reference evidence="5 6" key="1">
    <citation type="journal article" date="2016" name="Nat. Commun.">
        <title>Thousands of microbial genomes shed light on interconnected biogeochemical processes in an aquifer system.</title>
        <authorList>
            <person name="Anantharaman K."/>
            <person name="Brown C.T."/>
            <person name="Hug L.A."/>
            <person name="Sharon I."/>
            <person name="Castelle C.J."/>
            <person name="Probst A.J."/>
            <person name="Thomas B.C."/>
            <person name="Singh A."/>
            <person name="Wilkins M.J."/>
            <person name="Karaoz U."/>
            <person name="Brodie E.L."/>
            <person name="Williams K.H."/>
            <person name="Hubbard S.S."/>
            <person name="Banfield J.F."/>
        </authorList>
    </citation>
    <scope>NUCLEOTIDE SEQUENCE [LARGE SCALE GENOMIC DNA]</scope>
</reference>
<evidence type="ECO:0000256" key="1">
    <source>
        <dbReference type="ARBA" id="ARBA00008061"/>
    </source>
</evidence>
<gene>
    <name evidence="5" type="ORF">A2W54_01700</name>
</gene>
<dbReference type="Gene3D" id="3.20.20.80">
    <property type="entry name" value="Glycosidases"/>
    <property type="match status" value="1"/>
</dbReference>
<dbReference type="InterPro" id="IPR017853">
    <property type="entry name" value="GH"/>
</dbReference>
<dbReference type="InterPro" id="IPR006046">
    <property type="entry name" value="Alpha_amylase"/>
</dbReference>
<comment type="similarity">
    <text evidence="1 2">Belongs to the glycosyl hydrolase 13 family.</text>
</comment>
<comment type="caution">
    <text evidence="5">The sequence shown here is derived from an EMBL/GenBank/DDBJ whole genome shotgun (WGS) entry which is preliminary data.</text>
</comment>